<dbReference type="EMBL" id="CP119913">
    <property type="protein sequence ID" value="WFD20681.1"/>
    <property type="molecule type" value="Genomic_DNA"/>
</dbReference>
<feature type="transmembrane region" description="Helical" evidence="1">
    <location>
        <begin position="231"/>
        <end position="249"/>
    </location>
</feature>
<evidence type="ECO:0000313" key="3">
    <source>
        <dbReference type="Proteomes" id="UP001220961"/>
    </source>
</evidence>
<dbReference type="AlphaFoldDB" id="A0AAF0E9H7"/>
<accession>A0AAF0E9H7</accession>
<protein>
    <submittedName>
        <fullName evidence="2">Uncharacterized protein</fullName>
    </submittedName>
</protein>
<keyword evidence="1" id="KW-0812">Transmembrane</keyword>
<organism evidence="2 3">
    <name type="scientific">Malassezia caprae</name>
    <dbReference type="NCBI Taxonomy" id="1381934"/>
    <lineage>
        <taxon>Eukaryota</taxon>
        <taxon>Fungi</taxon>
        <taxon>Dikarya</taxon>
        <taxon>Basidiomycota</taxon>
        <taxon>Ustilaginomycotina</taxon>
        <taxon>Malasseziomycetes</taxon>
        <taxon>Malasseziales</taxon>
        <taxon>Malasseziaceae</taxon>
        <taxon>Malassezia</taxon>
    </lineage>
</organism>
<feature type="transmembrane region" description="Helical" evidence="1">
    <location>
        <begin position="173"/>
        <end position="191"/>
    </location>
</feature>
<keyword evidence="1" id="KW-0472">Membrane</keyword>
<sequence length="274" mass="30132">MSRSNTEIWALKLTNVVTYLLFTSSNVYSGLSGHKIGGPITTYITPAPWFFGVWSLIHTLLFGLMVYQFWPSGHKAVTEHLGWRLPLLMFLNSLCSMFYSLDGSRLFSLCAFVVLLLVAGIVSHIYGILRMSSDRSSLADILFVHLPMSLYHGFIVIIFFVAAFAVAGVDAHASKAGLVTKVLVFISLFFLESTAAGYVFYGNGDIAGAFVISLGLLAIACEQQSSRFIHWSAIIFFVISFLAVLRATVATIQSRRESLPVPTRADEESAPLVQ</sequence>
<keyword evidence="1" id="KW-1133">Transmembrane helix</keyword>
<evidence type="ECO:0000256" key="1">
    <source>
        <dbReference type="SAM" id="Phobius"/>
    </source>
</evidence>
<name>A0AAF0E9H7_9BASI</name>
<keyword evidence="3" id="KW-1185">Reference proteome</keyword>
<reference evidence="2" key="1">
    <citation type="submission" date="2023-03" db="EMBL/GenBank/DDBJ databases">
        <title>Mating type loci evolution in Malassezia.</title>
        <authorList>
            <person name="Coelho M.A."/>
        </authorList>
    </citation>
    <scope>NUCLEOTIDE SEQUENCE</scope>
    <source>
        <strain evidence="2">CBS 10434</strain>
    </source>
</reference>
<evidence type="ECO:0000313" key="2">
    <source>
        <dbReference type="EMBL" id="WFD20681.1"/>
    </source>
</evidence>
<dbReference type="Proteomes" id="UP001220961">
    <property type="component" value="Chromosome 6"/>
</dbReference>
<feature type="transmembrane region" description="Helical" evidence="1">
    <location>
        <begin position="198"/>
        <end position="219"/>
    </location>
</feature>
<proteinExistence type="predicted"/>
<feature type="transmembrane region" description="Helical" evidence="1">
    <location>
        <begin position="106"/>
        <end position="129"/>
    </location>
</feature>
<feature type="transmembrane region" description="Helical" evidence="1">
    <location>
        <begin position="81"/>
        <end position="100"/>
    </location>
</feature>
<feature type="transmembrane region" description="Helical" evidence="1">
    <location>
        <begin position="49"/>
        <end position="69"/>
    </location>
</feature>
<gene>
    <name evidence="2" type="ORF">MCAP1_002932</name>
</gene>
<feature type="transmembrane region" description="Helical" evidence="1">
    <location>
        <begin position="141"/>
        <end position="167"/>
    </location>
</feature>